<feature type="domain" description="Peptidase C1A papain C-terminal" evidence="8">
    <location>
        <begin position="180"/>
        <end position="396"/>
    </location>
</feature>
<evidence type="ECO:0000259" key="8">
    <source>
        <dbReference type="SMART" id="SM00645"/>
    </source>
</evidence>
<dbReference type="InterPro" id="IPR025660">
    <property type="entry name" value="Pept_his_AS"/>
</dbReference>
<dbReference type="FunFam" id="3.90.70.10:FF:000103">
    <property type="entry name" value="Hypothetical LOC496748"/>
    <property type="match status" value="1"/>
</dbReference>
<keyword evidence="5" id="KW-0865">Zymogen</keyword>
<dbReference type="InterPro" id="IPR013201">
    <property type="entry name" value="Prot_inhib_I29"/>
</dbReference>
<evidence type="ECO:0000313" key="11">
    <source>
        <dbReference type="Proteomes" id="UP000614601"/>
    </source>
</evidence>
<evidence type="ECO:0000256" key="2">
    <source>
        <dbReference type="ARBA" id="ARBA00022670"/>
    </source>
</evidence>
<dbReference type="PRINTS" id="PR00705">
    <property type="entry name" value="PAPAIN"/>
</dbReference>
<dbReference type="Pfam" id="PF08246">
    <property type="entry name" value="Inhibitor_I29"/>
    <property type="match status" value="1"/>
</dbReference>
<dbReference type="EMBL" id="CAJFCW020000006">
    <property type="protein sequence ID" value="CAG9124736.1"/>
    <property type="molecule type" value="Genomic_DNA"/>
</dbReference>
<keyword evidence="11" id="KW-1185">Reference proteome</keyword>
<keyword evidence="2" id="KW-0645">Protease</keyword>
<name>A0A811LKH4_9BILA</name>
<dbReference type="InterPro" id="IPR038765">
    <property type="entry name" value="Papain-like_cys_pep_sf"/>
</dbReference>
<dbReference type="Pfam" id="PF00112">
    <property type="entry name" value="Peptidase_C1"/>
    <property type="match status" value="1"/>
</dbReference>
<protein>
    <submittedName>
        <fullName evidence="10">Uncharacterized protein</fullName>
    </submittedName>
</protein>
<dbReference type="PROSITE" id="PS00139">
    <property type="entry name" value="THIOL_PROTEASE_CYS"/>
    <property type="match status" value="1"/>
</dbReference>
<dbReference type="InterPro" id="IPR000668">
    <property type="entry name" value="Peptidase_C1A_C"/>
</dbReference>
<comment type="caution">
    <text evidence="10">The sequence shown here is derived from an EMBL/GenBank/DDBJ whole genome shotgun (WGS) entry which is preliminary data.</text>
</comment>
<evidence type="ECO:0000256" key="3">
    <source>
        <dbReference type="ARBA" id="ARBA00022801"/>
    </source>
</evidence>
<evidence type="ECO:0000259" key="9">
    <source>
        <dbReference type="SMART" id="SM00848"/>
    </source>
</evidence>
<dbReference type="GO" id="GO:0006508">
    <property type="term" value="P:proteolysis"/>
    <property type="evidence" value="ECO:0007669"/>
    <property type="project" value="UniProtKB-KW"/>
</dbReference>
<dbReference type="OrthoDB" id="10253408at2759"/>
<dbReference type="AlphaFoldDB" id="A0A811LKH4"/>
<dbReference type="CDD" id="cd02248">
    <property type="entry name" value="Peptidase_C1A"/>
    <property type="match status" value="1"/>
</dbReference>
<dbReference type="PROSITE" id="PS00639">
    <property type="entry name" value="THIOL_PROTEASE_HIS"/>
    <property type="match status" value="1"/>
</dbReference>
<evidence type="ECO:0000313" key="10">
    <source>
        <dbReference type="EMBL" id="CAD5228608.1"/>
    </source>
</evidence>
<dbReference type="InterPro" id="IPR013128">
    <property type="entry name" value="Peptidase_C1A"/>
</dbReference>
<keyword evidence="3" id="KW-0378">Hydrolase</keyword>
<keyword evidence="4" id="KW-0788">Thiol protease</keyword>
<evidence type="ECO:0000256" key="1">
    <source>
        <dbReference type="ARBA" id="ARBA00008455"/>
    </source>
</evidence>
<evidence type="ECO:0000256" key="6">
    <source>
        <dbReference type="ARBA" id="ARBA00023157"/>
    </source>
</evidence>
<dbReference type="Gene3D" id="3.90.70.10">
    <property type="entry name" value="Cysteine proteinases"/>
    <property type="match status" value="1"/>
</dbReference>
<dbReference type="Proteomes" id="UP000614601">
    <property type="component" value="Unassembled WGS sequence"/>
</dbReference>
<dbReference type="SMART" id="SM00645">
    <property type="entry name" value="Pept_C1"/>
    <property type="match status" value="1"/>
</dbReference>
<reference evidence="10" key="1">
    <citation type="submission" date="2020-09" db="EMBL/GenBank/DDBJ databases">
        <authorList>
            <person name="Kikuchi T."/>
        </authorList>
    </citation>
    <scope>NUCLEOTIDE SEQUENCE</scope>
    <source>
        <strain evidence="10">SH1</strain>
    </source>
</reference>
<keyword evidence="7" id="KW-1133">Transmembrane helix</keyword>
<evidence type="ECO:0000256" key="4">
    <source>
        <dbReference type="ARBA" id="ARBA00022807"/>
    </source>
</evidence>
<dbReference type="PANTHER" id="PTHR12411">
    <property type="entry name" value="CYSTEINE PROTEASE FAMILY C1-RELATED"/>
    <property type="match status" value="1"/>
</dbReference>
<organism evidence="10 11">
    <name type="scientific">Bursaphelenchus okinawaensis</name>
    <dbReference type="NCBI Taxonomy" id="465554"/>
    <lineage>
        <taxon>Eukaryota</taxon>
        <taxon>Metazoa</taxon>
        <taxon>Ecdysozoa</taxon>
        <taxon>Nematoda</taxon>
        <taxon>Chromadorea</taxon>
        <taxon>Rhabditida</taxon>
        <taxon>Tylenchina</taxon>
        <taxon>Tylenchomorpha</taxon>
        <taxon>Aphelenchoidea</taxon>
        <taxon>Aphelenchoididae</taxon>
        <taxon>Bursaphelenchus</taxon>
    </lineage>
</organism>
<keyword evidence="7" id="KW-0812">Transmembrane</keyword>
<dbReference type="EMBL" id="CAJFDH010000006">
    <property type="protein sequence ID" value="CAD5228608.1"/>
    <property type="molecule type" value="Genomic_DNA"/>
</dbReference>
<dbReference type="InterPro" id="IPR039417">
    <property type="entry name" value="Peptidase_C1A_papain-like"/>
</dbReference>
<feature type="domain" description="Cathepsin propeptide inhibitor" evidence="9">
    <location>
        <begin position="85"/>
        <end position="143"/>
    </location>
</feature>
<dbReference type="GO" id="GO:0008234">
    <property type="term" value="F:cysteine-type peptidase activity"/>
    <property type="evidence" value="ECO:0007669"/>
    <property type="project" value="UniProtKB-KW"/>
</dbReference>
<dbReference type="Proteomes" id="UP000783686">
    <property type="component" value="Unassembled WGS sequence"/>
</dbReference>
<dbReference type="SMART" id="SM00848">
    <property type="entry name" value="Inhibitor_I29"/>
    <property type="match status" value="1"/>
</dbReference>
<comment type="similarity">
    <text evidence="1">Belongs to the peptidase C1 family.</text>
</comment>
<evidence type="ECO:0000256" key="5">
    <source>
        <dbReference type="ARBA" id="ARBA00023145"/>
    </source>
</evidence>
<dbReference type="InterPro" id="IPR000169">
    <property type="entry name" value="Pept_cys_AS"/>
</dbReference>
<accession>A0A811LKH4</accession>
<feature type="transmembrane region" description="Helical" evidence="7">
    <location>
        <begin position="28"/>
        <end position="52"/>
    </location>
</feature>
<evidence type="ECO:0000256" key="7">
    <source>
        <dbReference type="SAM" id="Phobius"/>
    </source>
</evidence>
<keyword evidence="7" id="KW-0472">Membrane</keyword>
<proteinExistence type="inferred from homology"/>
<keyword evidence="6" id="KW-1015">Disulfide bond</keyword>
<gene>
    <name evidence="10" type="ORF">BOKJ2_LOCUS12763</name>
</gene>
<dbReference type="SUPFAM" id="SSF54001">
    <property type="entry name" value="Cysteine proteinases"/>
    <property type="match status" value="1"/>
</dbReference>
<sequence>MIKTSGVEYHRFVEGQKKPDPWERHASLVLRMALVFVASAALAMVTIALLSMNSTKSQLSQMMHKLEERTYDKTGSTFNQHYQQFLEFLKEHDRRYDDPEEFNFRFENFRKTIEKVENLKHLEKLTKTEFGINEMADKSEDEIKEMLLPLDHYKKLRKEATFIKPQPPRDQLPKKDQSPYPAHFDWRDHGVVTPSRSQHHCGSCWAFATVTTVETTYAIAHGVLRNLSQQELLDCNLENNACNGGDVDKAMRFVHDHGLMTADQYPYVAHRQNSCALNDYEGPTTKLELAYFLNPDENAMMEWLVNYGPVNVGISVPPDMTPYKSGVYHPSAYDCQFRVLGLHALNIVGYGTNEDGEKYWIVKNSWGPKWGVEQGFVYFARGVNACGIEDEPIGILA</sequence>